<dbReference type="InParanoid" id="E2C735"/>
<dbReference type="Proteomes" id="UP000008237">
    <property type="component" value="Unassembled WGS sequence"/>
</dbReference>
<dbReference type="PANTHER" id="PTHR45913:SF5">
    <property type="entry name" value="GENERAL TRANSCRIPTION FACTOR II-I REPEAT DOMAIN-CONTAINING PROTEIN 2A-LIKE PROTEIN"/>
    <property type="match status" value="1"/>
</dbReference>
<feature type="non-terminal residue" evidence="1">
    <location>
        <position position="97"/>
    </location>
</feature>
<feature type="non-terminal residue" evidence="1">
    <location>
        <position position="1"/>
    </location>
</feature>
<dbReference type="PANTHER" id="PTHR45913">
    <property type="entry name" value="EPM2A-INTERACTING PROTEIN 1"/>
    <property type="match status" value="1"/>
</dbReference>
<evidence type="ECO:0008006" key="3">
    <source>
        <dbReference type="Google" id="ProtNLM"/>
    </source>
</evidence>
<accession>E2C735</accession>
<dbReference type="AlphaFoldDB" id="E2C735"/>
<organism evidence="2">
    <name type="scientific">Harpegnathos saltator</name>
    <name type="common">Jerdon's jumping ant</name>
    <dbReference type="NCBI Taxonomy" id="610380"/>
    <lineage>
        <taxon>Eukaryota</taxon>
        <taxon>Metazoa</taxon>
        <taxon>Ecdysozoa</taxon>
        <taxon>Arthropoda</taxon>
        <taxon>Hexapoda</taxon>
        <taxon>Insecta</taxon>
        <taxon>Pterygota</taxon>
        <taxon>Neoptera</taxon>
        <taxon>Endopterygota</taxon>
        <taxon>Hymenoptera</taxon>
        <taxon>Apocrita</taxon>
        <taxon>Aculeata</taxon>
        <taxon>Formicoidea</taxon>
        <taxon>Formicidae</taxon>
        <taxon>Ponerinae</taxon>
        <taxon>Ponerini</taxon>
        <taxon>Harpegnathos</taxon>
    </lineage>
</organism>
<reference evidence="1 2" key="1">
    <citation type="journal article" date="2010" name="Science">
        <title>Genomic comparison of the ants Camponotus floridanus and Harpegnathos saltator.</title>
        <authorList>
            <person name="Bonasio R."/>
            <person name="Zhang G."/>
            <person name="Ye C."/>
            <person name="Mutti N.S."/>
            <person name="Fang X."/>
            <person name="Qin N."/>
            <person name="Donahue G."/>
            <person name="Yang P."/>
            <person name="Li Q."/>
            <person name="Li C."/>
            <person name="Zhang P."/>
            <person name="Huang Z."/>
            <person name="Berger S.L."/>
            <person name="Reinberg D."/>
            <person name="Wang J."/>
            <person name="Liebig J."/>
        </authorList>
    </citation>
    <scope>NUCLEOTIDE SEQUENCE [LARGE SCALE GENOMIC DNA]</scope>
    <source>
        <strain evidence="1 2">R22 G/1</strain>
    </source>
</reference>
<proteinExistence type="predicted"/>
<evidence type="ECO:0000313" key="2">
    <source>
        <dbReference type="Proteomes" id="UP000008237"/>
    </source>
</evidence>
<sequence length="97" mass="11595">YLNILNLKLQKINQTISQVVSHVNSFHRKLVLFKNQLPNNVLHFFPSCQILFEKYNTNCNFVKRCNAIDSLINQFDTRFNDFEMLRKDLMLFENPLT</sequence>
<dbReference type="EMBL" id="GL453301">
    <property type="protein sequence ID" value="EFN76246.1"/>
    <property type="molecule type" value="Genomic_DNA"/>
</dbReference>
<dbReference type="OMA" id="NICHLYQ"/>
<protein>
    <recommendedName>
        <fullName evidence="3">General transcription factor II-I repeat domain-containing protein 2</fullName>
    </recommendedName>
</protein>
<gene>
    <name evidence="1" type="ORF">EAI_02798</name>
</gene>
<evidence type="ECO:0000313" key="1">
    <source>
        <dbReference type="EMBL" id="EFN76246.1"/>
    </source>
</evidence>
<keyword evidence="2" id="KW-1185">Reference proteome</keyword>
<name>E2C735_HARSA</name>